<keyword evidence="7 9" id="KW-0472">Membrane</keyword>
<dbReference type="GO" id="GO:0005886">
    <property type="term" value="C:plasma membrane"/>
    <property type="evidence" value="ECO:0007669"/>
    <property type="project" value="UniProtKB-SubCell"/>
</dbReference>
<evidence type="ECO:0000256" key="2">
    <source>
        <dbReference type="ARBA" id="ARBA00010323"/>
    </source>
</evidence>
<evidence type="ECO:0000256" key="8">
    <source>
        <dbReference type="ARBA" id="ARBA00023315"/>
    </source>
</evidence>
<reference evidence="11 12" key="1">
    <citation type="journal article" date="2019" name="PLoS Negl. Trop. Dis.">
        <title>Revisiting the worldwide diversity of Leptospira species in the environment.</title>
        <authorList>
            <person name="Vincent A.T."/>
            <person name="Schiettekatte O."/>
            <person name="Bourhy P."/>
            <person name="Veyrier F.J."/>
            <person name="Picardeau M."/>
        </authorList>
    </citation>
    <scope>NUCLEOTIDE SEQUENCE [LARGE SCALE GENOMIC DNA]</scope>
    <source>
        <strain evidence="11 12">201800273</strain>
    </source>
</reference>
<dbReference type="RefSeq" id="WP_135771454.1">
    <property type="nucleotide sequence ID" value="NZ_RQFT01000011.1"/>
</dbReference>
<feature type="transmembrane region" description="Helical" evidence="10">
    <location>
        <begin position="154"/>
        <end position="174"/>
    </location>
</feature>
<evidence type="ECO:0000256" key="7">
    <source>
        <dbReference type="ARBA" id="ARBA00023136"/>
    </source>
</evidence>
<organism evidence="11 12">
    <name type="scientific">Leptospira bouyouniensis</name>
    <dbReference type="NCBI Taxonomy" id="2484911"/>
    <lineage>
        <taxon>Bacteria</taxon>
        <taxon>Pseudomonadati</taxon>
        <taxon>Spirochaetota</taxon>
        <taxon>Spirochaetia</taxon>
        <taxon>Leptospirales</taxon>
        <taxon>Leptospiraceae</taxon>
        <taxon>Leptospira</taxon>
    </lineage>
</organism>
<keyword evidence="8 9" id="KW-0012">Acyltransferase</keyword>
<evidence type="ECO:0000256" key="10">
    <source>
        <dbReference type="SAM" id="Phobius"/>
    </source>
</evidence>
<feature type="transmembrane region" description="Helical" evidence="10">
    <location>
        <begin position="325"/>
        <end position="347"/>
    </location>
</feature>
<feature type="transmembrane region" description="Helical" evidence="10">
    <location>
        <begin position="368"/>
        <end position="389"/>
    </location>
</feature>
<dbReference type="PANTHER" id="PTHR13285:SF23">
    <property type="entry name" value="TEICHOIC ACID D-ALANYLTRANSFERASE"/>
    <property type="match status" value="1"/>
</dbReference>
<comment type="subcellular location">
    <subcellularLocation>
        <location evidence="1">Cell membrane</location>
        <topology evidence="1">Multi-pass membrane protein</topology>
    </subcellularLocation>
</comment>
<evidence type="ECO:0000256" key="1">
    <source>
        <dbReference type="ARBA" id="ARBA00004651"/>
    </source>
</evidence>
<dbReference type="EMBL" id="RQFT01000011">
    <property type="protein sequence ID" value="TGL04362.1"/>
    <property type="molecule type" value="Genomic_DNA"/>
</dbReference>
<dbReference type="GO" id="GO:0016746">
    <property type="term" value="F:acyltransferase activity"/>
    <property type="evidence" value="ECO:0007669"/>
    <property type="project" value="UniProtKB-KW"/>
</dbReference>
<dbReference type="Proteomes" id="UP000297641">
    <property type="component" value="Unassembled WGS sequence"/>
</dbReference>
<evidence type="ECO:0000313" key="12">
    <source>
        <dbReference type="Proteomes" id="UP000297641"/>
    </source>
</evidence>
<feature type="transmembrane region" description="Helical" evidence="10">
    <location>
        <begin position="28"/>
        <end position="59"/>
    </location>
</feature>
<keyword evidence="4 9" id="KW-0808">Transferase</keyword>
<dbReference type="Pfam" id="PF03062">
    <property type="entry name" value="MBOAT"/>
    <property type="match status" value="1"/>
</dbReference>
<name>A0A7I0HQN3_9LEPT</name>
<feature type="transmembrane region" description="Helical" evidence="10">
    <location>
        <begin position="5"/>
        <end position="22"/>
    </location>
</feature>
<accession>A0A7I0HQN3</accession>
<evidence type="ECO:0000256" key="5">
    <source>
        <dbReference type="ARBA" id="ARBA00022692"/>
    </source>
</evidence>
<evidence type="ECO:0000256" key="4">
    <source>
        <dbReference type="ARBA" id="ARBA00022679"/>
    </source>
</evidence>
<gene>
    <name evidence="11" type="ORF">EHQ43_13330</name>
</gene>
<evidence type="ECO:0000256" key="6">
    <source>
        <dbReference type="ARBA" id="ARBA00022989"/>
    </source>
</evidence>
<feature type="transmembrane region" description="Helical" evidence="10">
    <location>
        <begin position="409"/>
        <end position="428"/>
    </location>
</feature>
<sequence length="474" mass="55472">MKFTSLSFLLFFLVVYVLHWMIRGKYRLIFLFLASFVFYAAWSIPFAFHFLVIVLLNHVMNRQILKNKASIWYPISLFINFGNLFLFKYFYFLWSVLFQMTGSIWFSNDTVQSFLNSQFGFDSITLPLAISFYTFQMVAYTIDVKRGNANENPNFLQFGLFIFFFPQLVAGPIVRHGEFFYQLEVWNAKKEQLFEGYYLVFLGLFKKVVIADNLSTIIEPVFQNPNLYDGVTNGLVMFGYAARVFCDFSGYTDLARGLGKLLGINLPENFHAPYLSASVRELWTRWHMTLATWIKDYIYFPLGGSRVSEWRGYLNLVVTFTLAGFWHGANFTFIIWGFLHGFVLSLERKVEILINKPKEQKVILWKKVLGTVYTFLFFVLTIPFFNAPTVTNAFSMLFRFFTNASGERIVQIEKIIYSLLLTFLLNYLQTKLSFPRSHWSTKFSLVFLFLFSFVITVLLGYLAPGGTEFIYFQF</sequence>
<keyword evidence="5 10" id="KW-0812">Transmembrane</keyword>
<feature type="transmembrane region" description="Helical" evidence="10">
    <location>
        <begin position="71"/>
        <end position="91"/>
    </location>
</feature>
<feature type="transmembrane region" description="Helical" evidence="10">
    <location>
        <begin position="440"/>
        <end position="463"/>
    </location>
</feature>
<comment type="similarity">
    <text evidence="2 9">Belongs to the membrane-bound acyltransferase family.</text>
</comment>
<protein>
    <submittedName>
        <fullName evidence="11">MBOAT family protein</fullName>
    </submittedName>
</protein>
<dbReference type="InterPro" id="IPR051085">
    <property type="entry name" value="MB_O-acyltransferase"/>
</dbReference>
<dbReference type="InterPro" id="IPR028362">
    <property type="entry name" value="AlgI"/>
</dbReference>
<dbReference type="AlphaFoldDB" id="A0A7I0HQN3"/>
<evidence type="ECO:0000256" key="9">
    <source>
        <dbReference type="PIRNR" id="PIRNR016636"/>
    </source>
</evidence>
<dbReference type="GO" id="GO:0042121">
    <property type="term" value="P:alginic acid biosynthetic process"/>
    <property type="evidence" value="ECO:0007669"/>
    <property type="project" value="InterPro"/>
</dbReference>
<proteinExistence type="inferred from homology"/>
<comment type="caution">
    <text evidence="11">The sequence shown here is derived from an EMBL/GenBank/DDBJ whole genome shotgun (WGS) entry which is preliminary data.</text>
</comment>
<keyword evidence="3 9" id="KW-1003">Cell membrane</keyword>
<dbReference type="PANTHER" id="PTHR13285">
    <property type="entry name" value="ACYLTRANSFERASE"/>
    <property type="match status" value="1"/>
</dbReference>
<dbReference type="PIRSF" id="PIRSF500217">
    <property type="entry name" value="AlgI"/>
    <property type="match status" value="1"/>
</dbReference>
<evidence type="ECO:0000313" key="11">
    <source>
        <dbReference type="EMBL" id="TGL04362.1"/>
    </source>
</evidence>
<dbReference type="InterPro" id="IPR004299">
    <property type="entry name" value="MBOAT_fam"/>
</dbReference>
<evidence type="ECO:0000256" key="3">
    <source>
        <dbReference type="ARBA" id="ARBA00022475"/>
    </source>
</evidence>
<keyword evidence="6 10" id="KW-1133">Transmembrane helix</keyword>
<dbReference type="InterPro" id="IPR024194">
    <property type="entry name" value="Ac/AlaTfrase_AlgI/DltB"/>
</dbReference>
<feature type="transmembrane region" description="Helical" evidence="10">
    <location>
        <begin position="124"/>
        <end position="142"/>
    </location>
</feature>
<dbReference type="PIRSF" id="PIRSF016636">
    <property type="entry name" value="AlgI_DltB"/>
    <property type="match status" value="1"/>
</dbReference>